<dbReference type="STRING" id="196109.A0A136J5F7"/>
<evidence type="ECO:0000313" key="10">
    <source>
        <dbReference type="Proteomes" id="UP000070501"/>
    </source>
</evidence>
<feature type="compositionally biased region" description="Basic and acidic residues" evidence="5">
    <location>
        <begin position="2263"/>
        <end position="2276"/>
    </location>
</feature>
<evidence type="ECO:0000259" key="8">
    <source>
        <dbReference type="Pfam" id="PF16134"/>
    </source>
</evidence>
<feature type="compositionally biased region" description="Basic and acidic residues" evidence="5">
    <location>
        <begin position="1812"/>
        <end position="1827"/>
    </location>
</feature>
<feature type="compositionally biased region" description="Polar residues" evidence="5">
    <location>
        <begin position="1130"/>
        <end position="1148"/>
    </location>
</feature>
<feature type="compositionally biased region" description="Polar residues" evidence="5">
    <location>
        <begin position="1621"/>
        <end position="1647"/>
    </location>
</feature>
<dbReference type="FunCoup" id="A0A136J5F7">
    <property type="interactions" value="568"/>
</dbReference>
<feature type="compositionally biased region" description="Basic and acidic residues" evidence="5">
    <location>
        <begin position="2339"/>
        <end position="2361"/>
    </location>
</feature>
<evidence type="ECO:0000256" key="4">
    <source>
        <dbReference type="ARBA" id="ARBA00023242"/>
    </source>
</evidence>
<dbReference type="InterPro" id="IPR040007">
    <property type="entry name" value="Tho2"/>
</dbReference>
<dbReference type="Proteomes" id="UP000070501">
    <property type="component" value="Unassembled WGS sequence"/>
</dbReference>
<gene>
    <name evidence="9" type="ORF">Micbo1qcDRAFT_224351</name>
</gene>
<feature type="compositionally biased region" description="Basic and acidic residues" evidence="5">
    <location>
        <begin position="1900"/>
        <end position="1919"/>
    </location>
</feature>
<feature type="domain" description="THO complex subunitTHOC2 N-terminal" evidence="7">
    <location>
        <begin position="846"/>
        <end position="922"/>
    </location>
</feature>
<feature type="compositionally biased region" description="Polar residues" evidence="5">
    <location>
        <begin position="1576"/>
        <end position="1587"/>
    </location>
</feature>
<feature type="region of interest" description="Disordered" evidence="5">
    <location>
        <begin position="559"/>
        <end position="581"/>
    </location>
</feature>
<dbReference type="InterPro" id="IPR021418">
    <property type="entry name" value="THO_THOC2_C"/>
</dbReference>
<dbReference type="GO" id="GO:0006406">
    <property type="term" value="P:mRNA export from nucleus"/>
    <property type="evidence" value="ECO:0007669"/>
    <property type="project" value="InterPro"/>
</dbReference>
<feature type="compositionally biased region" description="Low complexity" evidence="5">
    <location>
        <begin position="37"/>
        <end position="50"/>
    </location>
</feature>
<feature type="compositionally biased region" description="Basic and acidic residues" evidence="5">
    <location>
        <begin position="2136"/>
        <end position="2147"/>
    </location>
</feature>
<proteinExistence type="inferred from homology"/>
<dbReference type="GO" id="GO:0003729">
    <property type="term" value="F:mRNA binding"/>
    <property type="evidence" value="ECO:0007669"/>
    <property type="project" value="TreeGrafter"/>
</dbReference>
<dbReference type="InterPro" id="IPR032302">
    <property type="entry name" value="THOC2_N"/>
</dbReference>
<evidence type="ECO:0000259" key="7">
    <source>
        <dbReference type="Pfam" id="PF11732"/>
    </source>
</evidence>
<feature type="compositionally biased region" description="Basic and acidic residues" evidence="5">
    <location>
        <begin position="1861"/>
        <end position="1888"/>
    </location>
</feature>
<evidence type="ECO:0000256" key="3">
    <source>
        <dbReference type="ARBA" id="ARBA00019596"/>
    </source>
</evidence>
<reference evidence="10" key="1">
    <citation type="submission" date="2016-02" db="EMBL/GenBank/DDBJ databases">
        <title>Draft genome sequence of Microdochium bolleyi, a fungal endophyte of beachgrass.</title>
        <authorList>
            <consortium name="DOE Joint Genome Institute"/>
            <person name="David A.S."/>
            <person name="May G."/>
            <person name="Haridas S."/>
            <person name="Lim J."/>
            <person name="Wang M."/>
            <person name="Labutti K."/>
            <person name="Lipzen A."/>
            <person name="Barry K."/>
            <person name="Grigoriev I.V."/>
        </authorList>
    </citation>
    <scope>NUCLEOTIDE SEQUENCE [LARGE SCALE GENOMIC DNA]</scope>
    <source>
        <strain evidence="10">J235TASD1</strain>
    </source>
</reference>
<feature type="compositionally biased region" description="Pro residues" evidence="5">
    <location>
        <begin position="86"/>
        <end position="95"/>
    </location>
</feature>
<feature type="region of interest" description="Disordered" evidence="5">
    <location>
        <begin position="1121"/>
        <end position="1172"/>
    </location>
</feature>
<comment type="subcellular location">
    <subcellularLocation>
        <location evidence="1">Nucleus</location>
    </subcellularLocation>
</comment>
<feature type="compositionally biased region" description="Low complexity" evidence="5">
    <location>
        <begin position="1967"/>
        <end position="1980"/>
    </location>
</feature>
<feature type="compositionally biased region" description="Basic and acidic residues" evidence="5">
    <location>
        <begin position="2203"/>
        <end position="2253"/>
    </location>
</feature>
<feature type="compositionally biased region" description="Basic and acidic residues" evidence="5">
    <location>
        <begin position="513"/>
        <end position="534"/>
    </location>
</feature>
<evidence type="ECO:0000256" key="2">
    <source>
        <dbReference type="ARBA" id="ARBA00007857"/>
    </source>
</evidence>
<sequence length="2378" mass="261611">MPPKRKRNDRESGAGRPAPHRPADTGLAQHDRDFADASPSHSRRASGAGRNSRRQNERRESSQASRAPPSPAVSRAASSAVQPVTPSVPPTPFEPATPVSVQPRSPITTNFCYTVLTEARLSNWQSSGRQDVIDYGIKSRNDEDIEEISTISQEFTRAVLENKLVPSDAGECIKQILGPPAADAVEEVSFDFDPRTLFLDTISVFADSEDSTSILPLRDFISATGLSLNLIRQVLDAPTLEQLGLIRSTFVRVGVRYATNQLYRQANYNLLREESEGYAKLAAELYRTPYNREFDFALVNAAWERVKGLIGTFDLDVGRVLDVVIDVFSATMLRNLRFYTRFLRMSSWWPRSQIEQASRSFSGGLPGWALPENEHLSPEELELLVSEQCLERDRLFWPRARENHLDAFFELGGRAADEEQLQRLEIELSEQVTTSSDISLEWLRATKTLPPPGNRTAAQLLGFKFRFYTSEARDRNETLPANLYYLAAFLIKIGFVSLTDLYPHLWPSDEQMEGVRERRVKELEEKERASRHAAEPNALLSAGALTDDTLPTLPRHRDIATKADANKADTNDAKADEETALPEPREAHKADLVTHLLVAGAIPEALFLLGRFPWLPEAYPDEIYPAINRILLHSVEKVASNSRPREVRPVPANVVKPDVATDQSGVAKGVIRLVEGTPAKILRWPHADGVSKGVLYKFYLDEWADNVPVCQNVDDFFTLCGTLLNVSGVNIGREATLVKKIAAIGVKSFAQDMSEANMARWQDLLRRILVPSLSFTTSNVDAVAAVWDLLKHYPTQVRYNIYAECYEGQISRLPAMVKVFKAARIDTLATLKRLSLQNISSSAKKLAKTALSSPGVVCKVALDQIEAYSNLIEAFVECTKYFTELGYDVLVWSLLSSLGGKQRSRTQETSVLLTSRWLQALSKFSGKVFRRFSNIDPTPVIQYVNDQVGRGNSTDLIILKELISSMGGIVSSIDFTEAQLSALSGGELLRRQTLVHLGDKRFESEKSATRFMNSLKKTYLASQLLISIAQYRQSAIYKVPESEAHVKYLATVLDDSQQALVQFVELLRHNLTPEQFDALIPGVPQLLTDFGLEPALAFLIGRGSLAYFMTGPGRSLPIAEPASSAMEVEASTQATTNGDSTQNNQDTAESGDAMAVDDQEAREKSVEQQQVNGRKSDRFLEVLEPTIAAVRELLPANTLEKIGPEFLALFWSLSTGDLAVPRPSYNAESVQVARELDELRRDRSDMSRSGEIKREKRTAALQQVQRDLLAEINACKERLGKTRLLLIKQSSIWFPAPIDKSNAVADSLIEECLMPRLLLSPADAEYSHSMLMFIHANQVPNFKLASLYDRFFSVNRLRAMIFGCSVREAECFGRFIKLTLGNLSSWHGKKALFESEAVKEGRLGFATAFDEDGKPTTQMDHDSFRDLLWNWHRNLATALKSCLNGSEWMHIRNAITILKSGLEYFPAVNFMGKQFLQVLGTIADREAATKNDTEDGASHRVDLSVTANTALSALKKQSSKWVIVQDFRPNTTGDAPDDKKGAGKNSSLRPSAPEFKPIGDSARAGEEEDGEVNDAKSAQHSAAQTTEAARRGTTPKSVDEDGSQKINSAPQKFEHPRGLPSRSNTPRPSNGPRQESNRNSTLGSTPTGKLHSLPSRPDVPMPGHFTQDLHGQIRTQESRAARERDGREPSREPAREHRESKEPREPRGPRTAEDSRSLRRDGQTPDRRAPEIALKEAPRSERDRSAHHSEGGRRSDTAPSERSQARDRAQLGSHAGRPTDATRGPRDSPSIPKAMPPPHPSADAQGPSLNPERARMMGVERPEERTELINPARAALIQDNRPPSRQSRDDSRDRHHGTSPRRGERSDSRMAEIRDDRSGRSHRQDPRAESVPSSGPRLPRNPEHEPERSGFDRTRDPAAFHRPGPSRGEIEHGRLAQQDPDFGRLNSNPAAVDPNVALPDGPRGRGRSTLRTTSSTLPGRPDTRLPGHDFPRPPSPDRGFPPTGPASSRSRRGQGPGQYSQAPSATASPAAPTGPAGGIHPERLRHLNTGTGSPGPPVQQPFTAPSANSVPVHPDRMAHLHGPNVPPSGPSPRGRPSLPPMQTPDRLPSTASHRPLPIDMDSSPMAAPTGPAGTNERGRVGGRRQLDHIQSTIAGGGGSRGRNPRTMAGSDAQVLTGASPVSTPVYERIDPLQPSERGTNGADRADRHEHERSRRDHDGSERQSRSGQHGSRDRSPRGDRSSKEARDGRDRKSGLPSNPQPGRDGEREPPSRRSGREGGGPGRDSPAGFRSGEAPSGGRERGRDSRHRHEDGGRSSGAGRGGDGSGSVGVSGGAPRGPGDGERRDSRRGGDERSSRKRQSEEGFGGPGGVPSEKRQRR</sequence>
<feature type="compositionally biased region" description="Basic and acidic residues" evidence="5">
    <location>
        <begin position="1981"/>
        <end position="1991"/>
    </location>
</feature>
<dbReference type="InParanoid" id="A0A136J5F7"/>
<keyword evidence="4" id="KW-0539">Nucleus</keyword>
<feature type="compositionally biased region" description="Gly residues" evidence="5">
    <location>
        <begin position="2314"/>
        <end position="2338"/>
    </location>
</feature>
<dbReference type="PANTHER" id="PTHR21597">
    <property type="entry name" value="THO2 PROTEIN"/>
    <property type="match status" value="1"/>
</dbReference>
<protein>
    <recommendedName>
        <fullName evidence="3">THO complex subunit 2</fullName>
    </recommendedName>
</protein>
<dbReference type="GO" id="GO:0006397">
    <property type="term" value="P:mRNA processing"/>
    <property type="evidence" value="ECO:0007669"/>
    <property type="project" value="InterPro"/>
</dbReference>
<dbReference type="GO" id="GO:0000445">
    <property type="term" value="C:THO complex part of transcription export complex"/>
    <property type="evidence" value="ECO:0007669"/>
    <property type="project" value="TreeGrafter"/>
</dbReference>
<feature type="region of interest" description="Disordered" evidence="5">
    <location>
        <begin position="1527"/>
        <end position="2378"/>
    </location>
</feature>
<dbReference type="PANTHER" id="PTHR21597:SF0">
    <property type="entry name" value="THO COMPLEX SUBUNIT 2"/>
    <property type="match status" value="1"/>
</dbReference>
<dbReference type="OrthoDB" id="29024at2759"/>
<comment type="similarity">
    <text evidence="2">Belongs to the THOC2 family.</text>
</comment>
<dbReference type="Pfam" id="PF16134">
    <property type="entry name" value="THOC2_N"/>
    <property type="match status" value="1"/>
</dbReference>
<evidence type="ECO:0000256" key="5">
    <source>
        <dbReference type="SAM" id="MobiDB-lite"/>
    </source>
</evidence>
<name>A0A136J5F7_9PEZI</name>
<dbReference type="Pfam" id="PF11262">
    <property type="entry name" value="Tho2"/>
    <property type="match status" value="1"/>
</dbReference>
<dbReference type="InterPro" id="IPR021726">
    <property type="entry name" value="THO_THOC2_N"/>
</dbReference>
<dbReference type="EMBL" id="KQ964249">
    <property type="protein sequence ID" value="KXJ92206.1"/>
    <property type="molecule type" value="Genomic_DNA"/>
</dbReference>
<feature type="compositionally biased region" description="Low complexity" evidence="5">
    <location>
        <begin position="2022"/>
        <end position="2034"/>
    </location>
</feature>
<keyword evidence="10" id="KW-1185">Reference proteome</keyword>
<feature type="compositionally biased region" description="Polar residues" evidence="5">
    <location>
        <begin position="2060"/>
        <end position="2069"/>
    </location>
</feature>
<dbReference type="Pfam" id="PF11732">
    <property type="entry name" value="Thoc2"/>
    <property type="match status" value="1"/>
</dbReference>
<feature type="region of interest" description="Disordered" evidence="5">
    <location>
        <begin position="513"/>
        <end position="541"/>
    </location>
</feature>
<accession>A0A136J5F7</accession>
<evidence type="ECO:0000259" key="6">
    <source>
        <dbReference type="Pfam" id="PF11262"/>
    </source>
</evidence>
<feature type="domain" description="THO complex subunit 2 N-terminal" evidence="8">
    <location>
        <begin position="116"/>
        <end position="844"/>
    </location>
</feature>
<feature type="compositionally biased region" description="Basic and acidic residues" evidence="5">
    <location>
        <begin position="2298"/>
        <end position="2313"/>
    </location>
</feature>
<feature type="region of interest" description="Disordered" evidence="5">
    <location>
        <begin position="1"/>
        <end position="104"/>
    </location>
</feature>
<feature type="compositionally biased region" description="Basic and acidic residues" evidence="5">
    <location>
        <begin position="1676"/>
        <end position="1756"/>
    </location>
</feature>
<feature type="compositionally biased region" description="Low complexity" evidence="5">
    <location>
        <begin position="62"/>
        <end position="85"/>
    </location>
</feature>
<evidence type="ECO:0000256" key="1">
    <source>
        <dbReference type="ARBA" id="ARBA00004123"/>
    </source>
</evidence>
<feature type="domain" description="THO complex subunitTHOC2 C-terminal" evidence="6">
    <location>
        <begin position="1200"/>
        <end position="1514"/>
    </location>
</feature>
<evidence type="ECO:0000313" key="9">
    <source>
        <dbReference type="EMBL" id="KXJ92206.1"/>
    </source>
</evidence>
<organism evidence="9 10">
    <name type="scientific">Microdochium bolleyi</name>
    <dbReference type="NCBI Taxonomy" id="196109"/>
    <lineage>
        <taxon>Eukaryota</taxon>
        <taxon>Fungi</taxon>
        <taxon>Dikarya</taxon>
        <taxon>Ascomycota</taxon>
        <taxon>Pezizomycotina</taxon>
        <taxon>Sordariomycetes</taxon>
        <taxon>Xylariomycetidae</taxon>
        <taxon>Xylariales</taxon>
        <taxon>Microdochiaceae</taxon>
        <taxon>Microdochium</taxon>
    </lineage>
</organism>